<proteinExistence type="predicted"/>
<keyword evidence="2" id="KW-1185">Reference proteome</keyword>
<reference evidence="2" key="1">
    <citation type="journal article" date="2024" name="Front. Bioeng. Biotechnol.">
        <title>Genome-scale model development and genomic sequencing of the oleaginous clade Lipomyces.</title>
        <authorList>
            <person name="Czajka J.J."/>
            <person name="Han Y."/>
            <person name="Kim J."/>
            <person name="Mondo S.J."/>
            <person name="Hofstad B.A."/>
            <person name="Robles A."/>
            <person name="Haridas S."/>
            <person name="Riley R."/>
            <person name="LaButti K."/>
            <person name="Pangilinan J."/>
            <person name="Andreopoulos W."/>
            <person name="Lipzen A."/>
            <person name="Yan J."/>
            <person name="Wang M."/>
            <person name="Ng V."/>
            <person name="Grigoriev I.V."/>
            <person name="Spatafora J.W."/>
            <person name="Magnuson J.K."/>
            <person name="Baker S.E."/>
            <person name="Pomraning K.R."/>
        </authorList>
    </citation>
    <scope>NUCLEOTIDE SEQUENCE [LARGE SCALE GENOMIC DNA]</scope>
    <source>
        <strain evidence="2">CBS 10300</strain>
    </source>
</reference>
<dbReference type="EMBL" id="MU970085">
    <property type="protein sequence ID" value="KAK9322036.1"/>
    <property type="molecule type" value="Genomic_DNA"/>
</dbReference>
<gene>
    <name evidence="1" type="ORF">V1517DRAFT_374229</name>
</gene>
<name>A0ACC3TM43_9ASCO</name>
<sequence>MAISITKWLCQFRESVDKIFLSQAHAEAFHEAFGRGHPRCNLGMIGSQHSNGKCNASYENPKAPFLENIVENLNRLAQGVQDMIGQDQTIIGRAAVAAARMAEEAPSKYWVVEQADIVKLGRDEWKE</sequence>
<dbReference type="Proteomes" id="UP001489719">
    <property type="component" value="Unassembled WGS sequence"/>
</dbReference>
<comment type="caution">
    <text evidence="1">The sequence shown here is derived from an EMBL/GenBank/DDBJ whole genome shotgun (WGS) entry which is preliminary data.</text>
</comment>
<organism evidence="1 2">
    <name type="scientific">Lipomyces orientalis</name>
    <dbReference type="NCBI Taxonomy" id="1233043"/>
    <lineage>
        <taxon>Eukaryota</taxon>
        <taxon>Fungi</taxon>
        <taxon>Dikarya</taxon>
        <taxon>Ascomycota</taxon>
        <taxon>Saccharomycotina</taxon>
        <taxon>Lipomycetes</taxon>
        <taxon>Lipomycetales</taxon>
        <taxon>Lipomycetaceae</taxon>
        <taxon>Lipomyces</taxon>
    </lineage>
</organism>
<evidence type="ECO:0000313" key="2">
    <source>
        <dbReference type="Proteomes" id="UP001489719"/>
    </source>
</evidence>
<protein>
    <submittedName>
        <fullName evidence="1">Uncharacterized protein</fullName>
    </submittedName>
</protein>
<evidence type="ECO:0000313" key="1">
    <source>
        <dbReference type="EMBL" id="KAK9322036.1"/>
    </source>
</evidence>
<accession>A0ACC3TM43</accession>